<dbReference type="GO" id="GO:0008270">
    <property type="term" value="F:zinc ion binding"/>
    <property type="evidence" value="ECO:0007669"/>
    <property type="project" value="UniProtKB-KW"/>
</dbReference>
<sequence length="455" mass="50186">VALTQSVEDLNTKYAIEIADATVDTVGNVEQTVEEEKPQINKLIIDETYISIQPVNRGAIKPMEVEIINALLYDEIIRLGLANVMDPNRFIPDSVKVYDLIEKVRIESDTLISTVENKSDTSITKNKPDTLITLDTLIYEELGEKVLYYNPNCKSDSCAAENARMEGVGQVLSWGINEYSELELHFFRISDHLNKGPLWLWTISPVLLDPDAVETLRYPEAMAVDNNGTLLVTAANDQSVYRVNRFQQASILASDIVRGDSLLHPSGVAVGRDGTVYVSDRDNHRVFSIKGGDVRNVLFPEVNNDGSLKQGQPLYPTKVKLGPNGDLYVLYEDNDSVVKLSASGEASIAFQPDIVHGIRDIAVNSKDDLFIVSPVSNIVYRVTDESTAIPFAGTAQYSDIVMNDVNATDSYLGSPFAIDFDSADQLYIAVERYGLIRKVDTLGVITTPLGLTNTI</sequence>
<dbReference type="SUPFAM" id="SSF101898">
    <property type="entry name" value="NHL repeat"/>
    <property type="match status" value="1"/>
</dbReference>
<feature type="non-terminal residue" evidence="2">
    <location>
        <position position="455"/>
    </location>
</feature>
<reference evidence="2" key="1">
    <citation type="submission" date="2018-05" db="EMBL/GenBank/DDBJ databases">
        <authorList>
            <person name="Lanie J.A."/>
            <person name="Ng W.-L."/>
            <person name="Kazmierczak K.M."/>
            <person name="Andrzejewski T.M."/>
            <person name="Davidsen T.M."/>
            <person name="Wayne K.J."/>
            <person name="Tettelin H."/>
            <person name="Glass J.I."/>
            <person name="Rusch D."/>
            <person name="Podicherti R."/>
            <person name="Tsui H.-C.T."/>
            <person name="Winkler M.E."/>
        </authorList>
    </citation>
    <scope>NUCLEOTIDE SEQUENCE</scope>
</reference>
<organism evidence="2">
    <name type="scientific">marine metagenome</name>
    <dbReference type="NCBI Taxonomy" id="408172"/>
    <lineage>
        <taxon>unclassified sequences</taxon>
        <taxon>metagenomes</taxon>
        <taxon>ecological metagenomes</taxon>
    </lineage>
</organism>
<dbReference type="Pfam" id="PF01436">
    <property type="entry name" value="NHL"/>
    <property type="match status" value="1"/>
</dbReference>
<keyword evidence="1" id="KW-0677">Repeat</keyword>
<evidence type="ECO:0000313" key="2">
    <source>
        <dbReference type="EMBL" id="SVA08693.1"/>
    </source>
</evidence>
<dbReference type="Gene3D" id="2.120.10.30">
    <property type="entry name" value="TolB, C-terminal domain"/>
    <property type="match status" value="1"/>
</dbReference>
<dbReference type="InterPro" id="IPR011042">
    <property type="entry name" value="6-blade_b-propeller_TolB-like"/>
</dbReference>
<dbReference type="InterPro" id="IPR001258">
    <property type="entry name" value="NHL_repeat"/>
</dbReference>
<feature type="non-terminal residue" evidence="2">
    <location>
        <position position="1"/>
    </location>
</feature>
<dbReference type="InterPro" id="IPR050952">
    <property type="entry name" value="TRIM-NHL_E3_ligases"/>
</dbReference>
<name>A0A381T4P4_9ZZZZ</name>
<gene>
    <name evidence="2" type="ORF">METZ01_LOCUS61547</name>
</gene>
<proteinExistence type="predicted"/>
<protein>
    <recommendedName>
        <fullName evidence="3">SMP-30/Gluconolactonase/LRE-like region domain-containing protein</fullName>
    </recommendedName>
</protein>
<dbReference type="PANTHER" id="PTHR24104">
    <property type="entry name" value="E3 UBIQUITIN-PROTEIN LIGASE NHLRC1-RELATED"/>
    <property type="match status" value="1"/>
</dbReference>
<dbReference type="PROSITE" id="PS51125">
    <property type="entry name" value="NHL"/>
    <property type="match status" value="1"/>
</dbReference>
<evidence type="ECO:0000256" key="1">
    <source>
        <dbReference type="ARBA" id="ARBA00022737"/>
    </source>
</evidence>
<dbReference type="AlphaFoldDB" id="A0A381T4P4"/>
<dbReference type="EMBL" id="UINC01003718">
    <property type="protein sequence ID" value="SVA08693.1"/>
    <property type="molecule type" value="Genomic_DNA"/>
</dbReference>
<accession>A0A381T4P4</accession>
<evidence type="ECO:0008006" key="3">
    <source>
        <dbReference type="Google" id="ProtNLM"/>
    </source>
</evidence>
<dbReference type="PANTHER" id="PTHR24104:SF25">
    <property type="entry name" value="PROTEIN LIN-41"/>
    <property type="match status" value="1"/>
</dbReference>